<evidence type="ECO:0008006" key="5">
    <source>
        <dbReference type="Google" id="ProtNLM"/>
    </source>
</evidence>
<proteinExistence type="predicted"/>
<accession>A0A6M5UKJ1</accession>
<dbReference type="OrthoDB" id="166978at2"/>
<evidence type="ECO:0000313" key="3">
    <source>
        <dbReference type="EMBL" id="QJW38710.1"/>
    </source>
</evidence>
<feature type="signal peptide" evidence="2">
    <location>
        <begin position="1"/>
        <end position="17"/>
    </location>
</feature>
<gene>
    <name evidence="3" type="ORF">FIC82_020190</name>
</gene>
<evidence type="ECO:0000256" key="2">
    <source>
        <dbReference type="SAM" id="SignalP"/>
    </source>
</evidence>
<evidence type="ECO:0000256" key="1">
    <source>
        <dbReference type="SAM" id="MobiDB-lite"/>
    </source>
</evidence>
<feature type="compositionally biased region" description="Low complexity" evidence="1">
    <location>
        <begin position="15"/>
        <end position="34"/>
    </location>
</feature>
<keyword evidence="3" id="KW-0614">Plasmid</keyword>
<dbReference type="RefSeq" id="WP_154800655.1">
    <property type="nucleotide sequence ID" value="NZ_CP052758.1"/>
</dbReference>
<sequence>MTLLAVLSACGSSSEQAASTTPSEAATTQAAPQTTPSPTPITPAKAGAGDPLTFLYSCGDLLTTDVVEAQAKGGCREAEAWGGTISAEQQAILDFLGPAGLLEDEERLVSLYSHCAYEDFENGYYGPKMDHAASNWEAAKALTMACTEHPMIAELTAEVDRVAELPHIKNEREDKVRKENGQLIEAGSYLVGTEIPAGVWQTVSDKVSDCYWEISDAQGNTIDNNFISVSPQLEVTVPESAAGFTTSGCGKWRWLR</sequence>
<reference evidence="3 4" key="1">
    <citation type="journal article" date="2022" name="Int. J. Syst. Evol. Microbiol.">
        <title>Cellulosimicrobium protaetiae sp. nov., isolated from the gut of the larva of Protaetia brevitarsis seulensis.</title>
        <authorList>
            <person name="Le Han H."/>
            <person name="Nguyen T.T.H."/>
            <person name="Li Z."/>
            <person name="Shin N.R."/>
            <person name="Kim S.G."/>
        </authorList>
    </citation>
    <scope>NUCLEOTIDE SEQUENCE [LARGE SCALE GENOMIC DNA]</scope>
    <source>
        <strain evidence="3 4">BI34</strain>
    </source>
</reference>
<dbReference type="KEGG" id="cprt:FIC82_020190"/>
<dbReference type="EMBL" id="CP052758">
    <property type="protein sequence ID" value="QJW38710.1"/>
    <property type="molecule type" value="Genomic_DNA"/>
</dbReference>
<feature type="region of interest" description="Disordered" evidence="1">
    <location>
        <begin position="15"/>
        <end position="44"/>
    </location>
</feature>
<name>A0A6M5UKJ1_9MICO</name>
<protein>
    <recommendedName>
        <fullName evidence="5">Lipoprotein</fullName>
    </recommendedName>
</protein>
<organism evidence="3 4">
    <name type="scientific">Cellulosimicrobium protaetiae</name>
    <dbReference type="NCBI Taxonomy" id="2587808"/>
    <lineage>
        <taxon>Bacteria</taxon>
        <taxon>Bacillati</taxon>
        <taxon>Actinomycetota</taxon>
        <taxon>Actinomycetes</taxon>
        <taxon>Micrococcales</taxon>
        <taxon>Promicromonosporaceae</taxon>
        <taxon>Cellulosimicrobium</taxon>
    </lineage>
</organism>
<keyword evidence="2" id="KW-0732">Signal</keyword>
<keyword evidence="4" id="KW-1185">Reference proteome</keyword>
<dbReference type="Proteomes" id="UP000451354">
    <property type="component" value="Plasmid pCPRO01"/>
</dbReference>
<evidence type="ECO:0000313" key="4">
    <source>
        <dbReference type="Proteomes" id="UP000451354"/>
    </source>
</evidence>
<feature type="chain" id="PRO_5038634936" description="Lipoprotein" evidence="2">
    <location>
        <begin position="18"/>
        <end position="256"/>
    </location>
</feature>
<geneLocation type="plasmid" evidence="3 4">
    <name>pCPRO01</name>
</geneLocation>
<dbReference type="AlphaFoldDB" id="A0A6M5UKJ1"/>